<gene>
    <name evidence="28" type="primary">pck2</name>
    <name evidence="27" type="ORF">SJAG_00610</name>
</gene>
<dbReference type="SMART" id="SM00133">
    <property type="entry name" value="S_TK_X"/>
    <property type="match status" value="1"/>
</dbReference>
<dbReference type="GO" id="GO:0000935">
    <property type="term" value="C:division septum"/>
    <property type="evidence" value="ECO:0007669"/>
    <property type="project" value="EnsemblFungi"/>
</dbReference>
<evidence type="ECO:0000259" key="23">
    <source>
        <dbReference type="PROSITE" id="PS50011"/>
    </source>
</evidence>
<dbReference type="GO" id="GO:0034063">
    <property type="term" value="P:stress granule assembly"/>
    <property type="evidence" value="ECO:0007669"/>
    <property type="project" value="EnsemblFungi"/>
</dbReference>
<dbReference type="Gene3D" id="3.30.60.20">
    <property type="match status" value="2"/>
</dbReference>
<evidence type="ECO:0000256" key="7">
    <source>
        <dbReference type="ARBA" id="ARBA00022737"/>
    </source>
</evidence>
<dbReference type="GeneID" id="7050651"/>
<sequence length="1014" mass="114811">MNTINDAICEVERKIGRERSMIHGARAMEQLTKNQVIHQQLRANIKEAEKNIAYLEERLQKLRLRQAGVHSKSSTSVSGLSTGNGQDSEDKSKETNSQPPLTNLDIIKYDTPITIAKISVMLQQLEFKLTLEKQFREGIDKMAKLYQREGDKRSIFEAETKRVESAQKIKLLQQALKRYHDLHIEIDEDDLNTGTQLIAPNIRRPQSGTLTICIGSLRNVNHSSTSITRTTETVAVIKIEDVERSRTRPSRNDKFNEAFDIDVEKANEVEIVVYDKKNDKTIPIALLWIRLSDLVEQLRRKKIEQEISDSGWVSADKMDTDPLSKSTGNRRSLLVIPKNETSHGSSSTTSVVSPPVSAWFSMEPVGQIYLSLNFVKHNLRKRPFDAGLGRQGAIRARKDTIHEVFGHKFVQQQFYQIMRCAFCGEFLKNTFGMQCEDCHYTCHKKCYPKVVVKCISKPSDGTENEYEKINHRIPHHFEAHTNIGANWCCHCGYILPLGKKVARKCTECGVTAHVQCMHLVPDFCGMSMEMANRILYELRTTKPRKTPTATRSASIPSTPVSKLTSKSEANHAKKDSVVSTTSLISPLAPTQQSPPPVSTPVSVPVIEISSPPSLTPAPSIKRKPIPPGDNEQPLSPYSIPQAEAETPKQDVTIVDSVGRPVQATDANLAKTLVEPSKVVGLDSFNFISVLGKGNFGKVMLAESKKTKNLFAIKVLKKSFILENDEIESIKSEKRVFLVANREKHPFLLNLHSCFQTETRIFFVMDYVSGGDLMLHIQQEQFYPRRAQFYAAEVCLALKYFHDNGIIYRDLKLDNILLSPDGHIKLADYGLCKENMWDKNTTVTFCGTPEFMAPEILLEQKYTRAVDWWAFGVLIYQMLLGQSPFRGDDEEEIFDAILTDEPLYPIHMPRDSVFILQQLLTRAPEKRLGSGPNDAEDVMAHPFFSNINWDDIYHKRIQPPFVPKLEGPKDTKYFDEEFTSELPILTPIQSTLSPEMQMHFEGFSYISDFDTPLGN</sequence>
<dbReference type="PROSITE" id="PS50011">
    <property type="entry name" value="PROTEIN_KINASE_DOM"/>
    <property type="match status" value="1"/>
</dbReference>
<dbReference type="SMART" id="SM00109">
    <property type="entry name" value="C1"/>
    <property type="match status" value="2"/>
</dbReference>
<dbReference type="GO" id="GO:0010606">
    <property type="term" value="P:positive regulation of cytoplasmic mRNA processing body assembly"/>
    <property type="evidence" value="ECO:0007669"/>
    <property type="project" value="EnsemblFungi"/>
</dbReference>
<dbReference type="eggNOG" id="KOG0694">
    <property type="taxonomic scope" value="Eukaryota"/>
</dbReference>
<dbReference type="GO" id="GO:0060211">
    <property type="term" value="P:regulation of nuclear-transcribed mRNA poly(A) tail shortening"/>
    <property type="evidence" value="ECO:0007669"/>
    <property type="project" value="EnsemblFungi"/>
</dbReference>
<dbReference type="PROSITE" id="PS00108">
    <property type="entry name" value="PROTEIN_KINASE_ST"/>
    <property type="match status" value="1"/>
</dbReference>
<evidence type="ECO:0000256" key="4">
    <source>
        <dbReference type="ARBA" id="ARBA00022553"/>
    </source>
</evidence>
<keyword evidence="8 19" id="KW-0547">Nucleotide-binding</keyword>
<dbReference type="Proteomes" id="UP000001744">
    <property type="component" value="Unassembled WGS sequence"/>
</dbReference>
<dbReference type="FunFam" id="3.30.60.20:FF:000014">
    <property type="entry name" value="Protein kinase C"/>
    <property type="match status" value="1"/>
</dbReference>
<dbReference type="STRING" id="402676.B6JW41"/>
<evidence type="ECO:0000256" key="21">
    <source>
        <dbReference type="SAM" id="MobiDB-lite"/>
    </source>
</evidence>
<dbReference type="Pfam" id="PF00069">
    <property type="entry name" value="Pkinase"/>
    <property type="match status" value="1"/>
</dbReference>
<evidence type="ECO:0000313" key="29">
    <source>
        <dbReference type="Proteomes" id="UP000001744"/>
    </source>
</evidence>
<dbReference type="GO" id="GO:0008270">
    <property type="term" value="F:zinc ion binding"/>
    <property type="evidence" value="ECO:0007669"/>
    <property type="project" value="UniProtKB-KW"/>
</dbReference>
<dbReference type="FunFam" id="3.30.200.20:FF:000103">
    <property type="entry name" value="Protein kinase C"/>
    <property type="match status" value="1"/>
</dbReference>
<evidence type="ECO:0000256" key="3">
    <source>
        <dbReference type="ARBA" id="ARBA00022527"/>
    </source>
</evidence>
<dbReference type="Pfam" id="PF00168">
    <property type="entry name" value="C2"/>
    <property type="match status" value="1"/>
</dbReference>
<feature type="domain" description="Phorbol-ester/DAG-type" evidence="24">
    <location>
        <begin position="474"/>
        <end position="524"/>
    </location>
</feature>
<dbReference type="InterPro" id="IPR036274">
    <property type="entry name" value="HR1_rpt_sf"/>
</dbReference>
<dbReference type="InterPro" id="IPR017441">
    <property type="entry name" value="Protein_kinase_ATP_BS"/>
</dbReference>
<keyword evidence="10 27" id="KW-0418">Kinase</keyword>
<feature type="domain" description="C2" evidence="22">
    <location>
        <begin position="190"/>
        <end position="307"/>
    </location>
</feature>
<dbReference type="PROSITE" id="PS00479">
    <property type="entry name" value="ZF_DAG_PE_1"/>
    <property type="match status" value="1"/>
</dbReference>
<dbReference type="CDD" id="cd05570">
    <property type="entry name" value="STKc_PKC"/>
    <property type="match status" value="1"/>
</dbReference>
<dbReference type="InterPro" id="IPR000008">
    <property type="entry name" value="C2_dom"/>
</dbReference>
<dbReference type="GO" id="GO:0060237">
    <property type="term" value="P:regulation of fungal-type cell wall organization"/>
    <property type="evidence" value="ECO:0007669"/>
    <property type="project" value="EnsemblFungi"/>
</dbReference>
<comment type="similarity">
    <text evidence="1">Belongs to the protein kinase superfamily. AGC Ser/Thr protein kinase family. PKC subfamily.</text>
</comment>
<dbReference type="GO" id="GO:0000425">
    <property type="term" value="P:pexophagy"/>
    <property type="evidence" value="ECO:0007669"/>
    <property type="project" value="EnsemblFungi"/>
</dbReference>
<evidence type="ECO:0000313" key="28">
    <source>
        <dbReference type="JaponicusDB" id="SJAG_00610"/>
    </source>
</evidence>
<name>B6JW41_SCHJY</name>
<dbReference type="InterPro" id="IPR037312">
    <property type="entry name" value="PKC-like_HR1"/>
</dbReference>
<dbReference type="FunFam" id="1.10.287.160:FF:000004">
    <property type="entry name" value="Protein kinase C"/>
    <property type="match status" value="1"/>
</dbReference>
<dbReference type="InterPro" id="IPR011072">
    <property type="entry name" value="HR1_rho-bd"/>
</dbReference>
<evidence type="ECO:0000259" key="24">
    <source>
        <dbReference type="PROSITE" id="PS50081"/>
    </source>
</evidence>
<dbReference type="InterPro" id="IPR008271">
    <property type="entry name" value="Ser/Thr_kinase_AS"/>
</dbReference>
<dbReference type="GO" id="GO:0090334">
    <property type="term" value="P:regulation of cell wall (1-&gt;3)-beta-D-glucan biosynthetic process"/>
    <property type="evidence" value="ECO:0007669"/>
    <property type="project" value="EnsemblFungi"/>
</dbReference>
<dbReference type="PANTHER" id="PTHR24351">
    <property type="entry name" value="RIBOSOMAL PROTEIN S6 KINASE"/>
    <property type="match status" value="1"/>
</dbReference>
<evidence type="ECO:0000256" key="18">
    <source>
        <dbReference type="PROSITE-ProRule" id="PRU01207"/>
    </source>
</evidence>
<comment type="catalytic activity">
    <reaction evidence="16">
        <text>L-seryl-[protein] + ATP = O-phospho-L-seryl-[protein] + ADP + H(+)</text>
        <dbReference type="Rhea" id="RHEA:17989"/>
        <dbReference type="Rhea" id="RHEA-COMP:9863"/>
        <dbReference type="Rhea" id="RHEA-COMP:11604"/>
        <dbReference type="ChEBI" id="CHEBI:15378"/>
        <dbReference type="ChEBI" id="CHEBI:29999"/>
        <dbReference type="ChEBI" id="CHEBI:30616"/>
        <dbReference type="ChEBI" id="CHEBI:83421"/>
        <dbReference type="ChEBI" id="CHEBI:456216"/>
        <dbReference type="EC" id="2.7.11.13"/>
    </reaction>
</comment>
<dbReference type="HOGENOM" id="CLU_000288_54_1_1"/>
<evidence type="ECO:0000256" key="16">
    <source>
        <dbReference type="ARBA" id="ARBA00047470"/>
    </source>
</evidence>
<dbReference type="CDD" id="cd11621">
    <property type="entry name" value="HR1_PKC-like_1_fungi"/>
    <property type="match status" value="1"/>
</dbReference>
<evidence type="ECO:0000256" key="20">
    <source>
        <dbReference type="SAM" id="Coils"/>
    </source>
</evidence>
<organism evidence="27 29">
    <name type="scientific">Schizosaccharomyces japonicus (strain yFS275 / FY16936)</name>
    <name type="common">Fission yeast</name>
    <dbReference type="NCBI Taxonomy" id="402676"/>
    <lineage>
        <taxon>Eukaryota</taxon>
        <taxon>Fungi</taxon>
        <taxon>Dikarya</taxon>
        <taxon>Ascomycota</taxon>
        <taxon>Taphrinomycotina</taxon>
        <taxon>Schizosaccharomycetes</taxon>
        <taxon>Schizosaccharomycetales</taxon>
        <taxon>Schizosaccharomycetaceae</taxon>
        <taxon>Schizosaccharomyces</taxon>
    </lineage>
</organism>
<keyword evidence="5" id="KW-0808">Transferase</keyword>
<protein>
    <recommendedName>
        <fullName evidence="2">protein kinase C</fullName>
        <ecNumber evidence="2">2.7.11.13</ecNumber>
    </recommendedName>
</protein>
<comment type="catalytic activity">
    <reaction evidence="15">
        <text>L-threonyl-[protein] + ATP = O-phospho-L-threonyl-[protein] + ADP + H(+)</text>
        <dbReference type="Rhea" id="RHEA:46608"/>
        <dbReference type="Rhea" id="RHEA-COMP:11060"/>
        <dbReference type="Rhea" id="RHEA-COMP:11605"/>
        <dbReference type="ChEBI" id="CHEBI:15378"/>
        <dbReference type="ChEBI" id="CHEBI:30013"/>
        <dbReference type="ChEBI" id="CHEBI:30616"/>
        <dbReference type="ChEBI" id="CHEBI:61977"/>
        <dbReference type="ChEBI" id="CHEBI:456216"/>
        <dbReference type="EC" id="2.7.11.13"/>
    </reaction>
</comment>
<dbReference type="Pfam" id="PF02185">
    <property type="entry name" value="HR1"/>
    <property type="match status" value="2"/>
</dbReference>
<dbReference type="FunFam" id="1.10.510.10:FF:000101">
    <property type="entry name" value="Protein kinase C"/>
    <property type="match status" value="1"/>
</dbReference>
<dbReference type="Gene3D" id="1.10.510.10">
    <property type="entry name" value="Transferase(Phosphotransferase) domain 1"/>
    <property type="match status" value="1"/>
</dbReference>
<keyword evidence="3" id="KW-0723">Serine/threonine-protein kinase</keyword>
<dbReference type="Gene3D" id="2.60.40.150">
    <property type="entry name" value="C2 domain"/>
    <property type="match status" value="1"/>
</dbReference>
<dbReference type="Pfam" id="PF00433">
    <property type="entry name" value="Pkinase_C"/>
    <property type="match status" value="1"/>
</dbReference>
<dbReference type="GO" id="GO:0009272">
    <property type="term" value="P:fungal-type cell wall biogenesis"/>
    <property type="evidence" value="ECO:0007669"/>
    <property type="project" value="EnsemblFungi"/>
</dbReference>
<feature type="compositionally biased region" description="Polar residues" evidence="21">
    <location>
        <begin position="552"/>
        <end position="567"/>
    </location>
</feature>
<dbReference type="InterPro" id="IPR000961">
    <property type="entry name" value="AGC-kinase_C"/>
</dbReference>
<dbReference type="FunFam" id="3.30.60.20:FF:000034">
    <property type="entry name" value="Protein kinase C"/>
    <property type="match status" value="1"/>
</dbReference>
<dbReference type="GO" id="GO:0009267">
    <property type="term" value="P:cellular response to starvation"/>
    <property type="evidence" value="ECO:0007669"/>
    <property type="project" value="EnsemblFungi"/>
</dbReference>
<reference evidence="27 29" key="1">
    <citation type="journal article" date="2011" name="Science">
        <title>Comparative functional genomics of the fission yeasts.</title>
        <authorList>
            <person name="Rhind N."/>
            <person name="Chen Z."/>
            <person name="Yassour M."/>
            <person name="Thompson D.A."/>
            <person name="Haas B.J."/>
            <person name="Habib N."/>
            <person name="Wapinski I."/>
            <person name="Roy S."/>
            <person name="Lin M.F."/>
            <person name="Heiman D.I."/>
            <person name="Young S.K."/>
            <person name="Furuya K."/>
            <person name="Guo Y."/>
            <person name="Pidoux A."/>
            <person name="Chen H.M."/>
            <person name="Robbertse B."/>
            <person name="Goldberg J.M."/>
            <person name="Aoki K."/>
            <person name="Bayne E.H."/>
            <person name="Berlin A.M."/>
            <person name="Desjardins C.A."/>
            <person name="Dobbs E."/>
            <person name="Dukaj L."/>
            <person name="Fan L."/>
            <person name="FitzGerald M.G."/>
            <person name="French C."/>
            <person name="Gujja S."/>
            <person name="Hansen K."/>
            <person name="Keifenheim D."/>
            <person name="Levin J.Z."/>
            <person name="Mosher R.A."/>
            <person name="Mueller C.A."/>
            <person name="Pfiffner J."/>
            <person name="Priest M."/>
            <person name="Russ C."/>
            <person name="Smialowska A."/>
            <person name="Swoboda P."/>
            <person name="Sykes S.M."/>
            <person name="Vaughn M."/>
            <person name="Vengrova S."/>
            <person name="Yoder R."/>
            <person name="Zeng Q."/>
            <person name="Allshire R."/>
            <person name="Baulcombe D."/>
            <person name="Birren B.W."/>
            <person name="Brown W."/>
            <person name="Ekwall K."/>
            <person name="Kellis M."/>
            <person name="Leatherwood J."/>
            <person name="Levin H."/>
            <person name="Margalit H."/>
            <person name="Martienssen R."/>
            <person name="Nieduszynski C.A."/>
            <person name="Spatafora J.W."/>
            <person name="Friedman N."/>
            <person name="Dalgaard J.Z."/>
            <person name="Baumann P."/>
            <person name="Niki H."/>
            <person name="Regev A."/>
            <person name="Nusbaum C."/>
        </authorList>
    </citation>
    <scope>NUCLEOTIDE SEQUENCE [LARGE SCALE GENOMIC DNA]</scope>
    <source>
        <strain evidence="29">yFS275 / FY16936</strain>
    </source>
</reference>
<dbReference type="GO" id="GO:1903139">
    <property type="term" value="P:positive regulation of cell integrity MAPK cascade"/>
    <property type="evidence" value="ECO:0007669"/>
    <property type="project" value="EnsemblFungi"/>
</dbReference>
<evidence type="ECO:0000256" key="1">
    <source>
        <dbReference type="ARBA" id="ARBA00005490"/>
    </source>
</evidence>
<dbReference type="RefSeq" id="XP_002171885.1">
    <property type="nucleotide sequence ID" value="XM_002171849.2"/>
</dbReference>
<evidence type="ECO:0000259" key="26">
    <source>
        <dbReference type="PROSITE" id="PS51860"/>
    </source>
</evidence>
<evidence type="ECO:0000256" key="12">
    <source>
        <dbReference type="ARBA" id="ARBA00022840"/>
    </source>
</evidence>
<dbReference type="SMART" id="SM00239">
    <property type="entry name" value="C2"/>
    <property type="match status" value="1"/>
</dbReference>
<evidence type="ECO:0000256" key="5">
    <source>
        <dbReference type="ARBA" id="ARBA00022679"/>
    </source>
</evidence>
<dbReference type="GO" id="GO:0035556">
    <property type="term" value="P:intracellular signal transduction"/>
    <property type="evidence" value="ECO:0007669"/>
    <property type="project" value="EnsemblFungi"/>
</dbReference>
<dbReference type="CDD" id="cd08689">
    <property type="entry name" value="C2_fungal_Pkc1p"/>
    <property type="match status" value="1"/>
</dbReference>
<keyword evidence="13" id="KW-0133">Cell shape</keyword>
<dbReference type="GO" id="GO:0005634">
    <property type="term" value="C:nucleus"/>
    <property type="evidence" value="ECO:0000318"/>
    <property type="project" value="GO_Central"/>
</dbReference>
<dbReference type="Gene3D" id="1.10.287.160">
    <property type="entry name" value="HR1 repeat"/>
    <property type="match status" value="1"/>
</dbReference>
<dbReference type="EC" id="2.7.11.13" evidence="2"/>
<keyword evidence="29" id="KW-1185">Reference proteome</keyword>
<dbReference type="InterPro" id="IPR037778">
    <property type="entry name" value="C2_fungal_PKC"/>
</dbReference>
<dbReference type="SUPFAM" id="SSF57889">
    <property type="entry name" value="Cysteine-rich domain"/>
    <property type="match status" value="2"/>
</dbReference>
<dbReference type="GO" id="GO:0070610">
    <property type="term" value="P:regulation of fungal-type cell wall (1-&gt;3)-alpha-glucan biosynthetic process"/>
    <property type="evidence" value="ECO:0007669"/>
    <property type="project" value="EnsemblFungi"/>
</dbReference>
<evidence type="ECO:0000256" key="14">
    <source>
        <dbReference type="ARBA" id="ARBA00023054"/>
    </source>
</evidence>
<dbReference type="GO" id="GO:0004697">
    <property type="term" value="F:diacylglycerol-dependent serine/threonine kinase activity"/>
    <property type="evidence" value="ECO:0007669"/>
    <property type="project" value="UniProtKB-EC"/>
</dbReference>
<dbReference type="OrthoDB" id="63267at2759"/>
<dbReference type="EMBL" id="KE651166">
    <property type="protein sequence ID" value="EEB05592.1"/>
    <property type="molecule type" value="Genomic_DNA"/>
</dbReference>
<evidence type="ECO:0000256" key="2">
    <source>
        <dbReference type="ARBA" id="ARBA00012429"/>
    </source>
</evidence>
<evidence type="ECO:0000256" key="10">
    <source>
        <dbReference type="ARBA" id="ARBA00022777"/>
    </source>
</evidence>
<keyword evidence="6" id="KW-0479">Metal-binding</keyword>
<dbReference type="PROSITE" id="PS51285">
    <property type="entry name" value="AGC_KINASE_CTER"/>
    <property type="match status" value="1"/>
</dbReference>
<dbReference type="Gene3D" id="3.30.200.20">
    <property type="entry name" value="Phosphorylase Kinase, domain 1"/>
    <property type="match status" value="1"/>
</dbReference>
<dbReference type="GO" id="GO:0030427">
    <property type="term" value="C:site of polarized growth"/>
    <property type="evidence" value="ECO:0007669"/>
    <property type="project" value="EnsemblFungi"/>
</dbReference>
<feature type="domain" description="REM-1" evidence="26">
    <location>
        <begin position="1"/>
        <end position="68"/>
    </location>
</feature>
<feature type="domain" description="Phorbol-ester/DAG-type" evidence="24">
    <location>
        <begin position="406"/>
        <end position="454"/>
    </location>
</feature>
<feature type="region of interest" description="Disordered" evidence="21">
    <location>
        <begin position="609"/>
        <end position="638"/>
    </location>
</feature>
<dbReference type="CDD" id="cd20823">
    <property type="entry name" value="C1_ScPKC1-like_rpt2"/>
    <property type="match status" value="1"/>
</dbReference>
<feature type="region of interest" description="Disordered" evidence="21">
    <location>
        <begin position="542"/>
        <end position="577"/>
    </location>
</feature>
<evidence type="ECO:0000256" key="13">
    <source>
        <dbReference type="ARBA" id="ARBA00022960"/>
    </source>
</evidence>
<dbReference type="InterPro" id="IPR046349">
    <property type="entry name" value="C1-like_sf"/>
</dbReference>
<feature type="compositionally biased region" description="Low complexity" evidence="21">
    <location>
        <begin position="73"/>
        <end position="85"/>
    </location>
</feature>
<dbReference type="AlphaFoldDB" id="B6JW41"/>
<proteinExistence type="inferred from homology"/>
<dbReference type="GO" id="GO:0005524">
    <property type="term" value="F:ATP binding"/>
    <property type="evidence" value="ECO:0007669"/>
    <property type="project" value="UniProtKB-UniRule"/>
</dbReference>
<keyword evidence="14 18" id="KW-0175">Coiled coil</keyword>
<dbReference type="SMART" id="SM00220">
    <property type="entry name" value="S_TKc"/>
    <property type="match status" value="1"/>
</dbReference>
<dbReference type="CDD" id="cd11620">
    <property type="entry name" value="HR1_PKC-like_2_fungi"/>
    <property type="match status" value="1"/>
</dbReference>
<dbReference type="GO" id="GO:0005856">
    <property type="term" value="C:cytoskeleton"/>
    <property type="evidence" value="ECO:0007669"/>
    <property type="project" value="EnsemblFungi"/>
</dbReference>
<dbReference type="SUPFAM" id="SSF49562">
    <property type="entry name" value="C2 domain (Calcium/lipid-binding domain, CaLB)"/>
    <property type="match status" value="1"/>
</dbReference>
<dbReference type="PROSITE" id="PS50004">
    <property type="entry name" value="C2"/>
    <property type="match status" value="1"/>
</dbReference>
<feature type="coiled-coil region" evidence="20">
    <location>
        <begin position="31"/>
        <end position="65"/>
    </location>
</feature>
<dbReference type="PROSITE" id="PS51860">
    <property type="entry name" value="REM_1"/>
    <property type="match status" value="2"/>
</dbReference>
<evidence type="ECO:0000256" key="11">
    <source>
        <dbReference type="ARBA" id="ARBA00022833"/>
    </source>
</evidence>
<evidence type="ECO:0000256" key="8">
    <source>
        <dbReference type="ARBA" id="ARBA00022741"/>
    </source>
</evidence>
<evidence type="ECO:0000256" key="9">
    <source>
        <dbReference type="ARBA" id="ARBA00022771"/>
    </source>
</evidence>
<dbReference type="GO" id="GO:0106310">
    <property type="term" value="F:protein serine kinase activity"/>
    <property type="evidence" value="ECO:0007669"/>
    <property type="project" value="RHEA"/>
</dbReference>
<dbReference type="SUPFAM" id="SSF56112">
    <property type="entry name" value="Protein kinase-like (PK-like)"/>
    <property type="match status" value="1"/>
</dbReference>
<dbReference type="GO" id="GO:0005737">
    <property type="term" value="C:cytoplasm"/>
    <property type="evidence" value="ECO:0000318"/>
    <property type="project" value="GO_Central"/>
</dbReference>
<dbReference type="GO" id="GO:0010494">
    <property type="term" value="C:cytoplasmic stress granule"/>
    <property type="evidence" value="ECO:0007669"/>
    <property type="project" value="EnsemblFungi"/>
</dbReference>
<keyword evidence="9" id="KW-0863">Zinc-finger</keyword>
<dbReference type="InterPro" id="IPR035892">
    <property type="entry name" value="C2_domain_sf"/>
</dbReference>
<accession>B6JW41</accession>
<keyword evidence="12 19" id="KW-0067">ATP-binding</keyword>
<feature type="binding site" evidence="19">
    <location>
        <position position="713"/>
    </location>
    <ligand>
        <name>ATP</name>
        <dbReference type="ChEBI" id="CHEBI:30616"/>
    </ligand>
</feature>
<dbReference type="SMART" id="SM00742">
    <property type="entry name" value="Hr1"/>
    <property type="match status" value="2"/>
</dbReference>
<dbReference type="VEuPathDB" id="FungiDB:SJAG_00610"/>
<dbReference type="CDD" id="cd20822">
    <property type="entry name" value="C1_ScPKC1-like_rpt1"/>
    <property type="match status" value="1"/>
</dbReference>
<feature type="domain" description="Protein kinase" evidence="23">
    <location>
        <begin position="684"/>
        <end position="943"/>
    </location>
</feature>
<evidence type="ECO:0000259" key="25">
    <source>
        <dbReference type="PROSITE" id="PS51285"/>
    </source>
</evidence>
<dbReference type="JaponicusDB" id="SJAG_00610">
    <property type="gene designation" value="pck2"/>
</dbReference>
<evidence type="ECO:0000256" key="19">
    <source>
        <dbReference type="PROSITE-ProRule" id="PRU10141"/>
    </source>
</evidence>
<keyword evidence="4" id="KW-0597">Phosphoprotein</keyword>
<dbReference type="GO" id="GO:1902660">
    <property type="term" value="P:negative regulation of glucose mediated signaling pathway"/>
    <property type="evidence" value="ECO:0007669"/>
    <property type="project" value="EnsemblFungi"/>
</dbReference>
<dbReference type="GO" id="GO:0004674">
    <property type="term" value="F:protein serine/threonine kinase activity"/>
    <property type="evidence" value="ECO:0000318"/>
    <property type="project" value="GO_Central"/>
</dbReference>
<dbReference type="InterPro" id="IPR011009">
    <property type="entry name" value="Kinase-like_dom_sf"/>
</dbReference>
<dbReference type="PROSITE" id="PS50081">
    <property type="entry name" value="ZF_DAG_PE_2"/>
    <property type="match status" value="2"/>
</dbReference>
<dbReference type="InterPro" id="IPR017892">
    <property type="entry name" value="Pkinase_C"/>
</dbReference>
<keyword evidence="7" id="KW-0677">Repeat</keyword>
<dbReference type="Pfam" id="PF00130">
    <property type="entry name" value="C1_1"/>
    <property type="match status" value="2"/>
</dbReference>
<evidence type="ECO:0000256" key="6">
    <source>
        <dbReference type="ARBA" id="ARBA00022723"/>
    </source>
</evidence>
<dbReference type="PROSITE" id="PS00107">
    <property type="entry name" value="PROTEIN_KINASE_ATP"/>
    <property type="match status" value="1"/>
</dbReference>
<dbReference type="InterPro" id="IPR000719">
    <property type="entry name" value="Prot_kinase_dom"/>
</dbReference>
<evidence type="ECO:0000259" key="22">
    <source>
        <dbReference type="PROSITE" id="PS50004"/>
    </source>
</evidence>
<feature type="domain" description="REM-1" evidence="26">
    <location>
        <begin position="108"/>
        <end position="185"/>
    </location>
</feature>
<dbReference type="InterPro" id="IPR002219">
    <property type="entry name" value="PKC_DAG/PE"/>
</dbReference>
<keyword evidence="11" id="KW-0862">Zinc</keyword>
<feature type="domain" description="AGC-kinase C-terminal" evidence="25">
    <location>
        <begin position="944"/>
        <end position="1014"/>
    </location>
</feature>
<evidence type="ECO:0000256" key="17">
    <source>
        <dbReference type="ARBA" id="ARBA00057210"/>
    </source>
</evidence>
<evidence type="ECO:0000313" key="27">
    <source>
        <dbReference type="EMBL" id="EEB05592.1"/>
    </source>
</evidence>
<feature type="region of interest" description="Disordered" evidence="21">
    <location>
        <begin position="73"/>
        <end position="102"/>
    </location>
</feature>
<comment type="function">
    <text evidence="17">Involved in the control of the cell shape. Target of the inhibitor staurosporine.</text>
</comment>
<dbReference type="SUPFAM" id="SSF46585">
    <property type="entry name" value="HR1 repeat"/>
    <property type="match status" value="1"/>
</dbReference>
<dbReference type="OMA" id="QCTHLVP"/>
<dbReference type="GO" id="GO:2000769">
    <property type="term" value="P:regulation of establishment or maintenance of cell polarity regulating cell shape"/>
    <property type="evidence" value="ECO:0007669"/>
    <property type="project" value="EnsemblFungi"/>
</dbReference>
<evidence type="ECO:0000256" key="15">
    <source>
        <dbReference type="ARBA" id="ARBA00047272"/>
    </source>
</evidence>